<proteinExistence type="predicted"/>
<gene>
    <name evidence="3" type="ORF">EQM13_06310</name>
</gene>
<accession>A0A410QB54</accession>
<keyword evidence="1" id="KW-1133">Transmembrane helix</keyword>
<keyword evidence="4" id="KW-1185">Reference proteome</keyword>
<dbReference type="KEGG" id="spoa:EQM13_06310"/>
<reference evidence="4" key="1">
    <citation type="submission" date="2019-01" db="EMBL/GenBank/DDBJ databases">
        <title>Draft genomes of a novel of Sporanaerobacter strains.</title>
        <authorList>
            <person name="Ma S."/>
        </authorList>
    </citation>
    <scope>NUCLEOTIDE SEQUENCE [LARGE SCALE GENOMIC DNA]</scope>
    <source>
        <strain evidence="4">NJN-17</strain>
    </source>
</reference>
<dbReference type="AlphaFoldDB" id="A0A410QB54"/>
<evidence type="ECO:0000256" key="1">
    <source>
        <dbReference type="SAM" id="Phobius"/>
    </source>
</evidence>
<keyword evidence="1" id="KW-0472">Membrane</keyword>
<name>A0A410QB54_9FIRM</name>
<dbReference type="RefSeq" id="WP_071140765.1">
    <property type="nucleotide sequence ID" value="NZ_CP035282.1"/>
</dbReference>
<sequence length="68" mass="7882">MLVGGILLLILGFYMIFRNRYSLKRSDGGMQVQKKDKVEKDGYYKYTVFIGIFAIVLGIFSILSYIIY</sequence>
<dbReference type="Proteomes" id="UP000287969">
    <property type="component" value="Chromosome"/>
</dbReference>
<feature type="transmembrane region" description="Helical" evidence="1">
    <location>
        <begin position="6"/>
        <end position="23"/>
    </location>
</feature>
<evidence type="ECO:0000259" key="2">
    <source>
        <dbReference type="Pfam" id="PF19701"/>
    </source>
</evidence>
<dbReference type="InterPro" id="IPR045679">
    <property type="entry name" value="DUF6199"/>
</dbReference>
<organism evidence="3 4">
    <name type="scientific">Acidilutibacter cellobiosedens</name>
    <dbReference type="NCBI Taxonomy" id="2507161"/>
    <lineage>
        <taxon>Bacteria</taxon>
        <taxon>Bacillati</taxon>
        <taxon>Bacillota</taxon>
        <taxon>Tissierellia</taxon>
        <taxon>Tissierellales</taxon>
        <taxon>Acidilutibacteraceae</taxon>
        <taxon>Acidilutibacter</taxon>
    </lineage>
</organism>
<dbReference type="EMBL" id="CP035282">
    <property type="protein sequence ID" value="QAT61226.1"/>
    <property type="molecule type" value="Genomic_DNA"/>
</dbReference>
<evidence type="ECO:0000313" key="4">
    <source>
        <dbReference type="Proteomes" id="UP000287969"/>
    </source>
</evidence>
<dbReference type="Pfam" id="PF19701">
    <property type="entry name" value="DUF6199"/>
    <property type="match status" value="1"/>
</dbReference>
<protein>
    <recommendedName>
        <fullName evidence="2">DUF6199 domain-containing protein</fullName>
    </recommendedName>
</protein>
<feature type="domain" description="DUF6199" evidence="2">
    <location>
        <begin position="5"/>
        <end position="64"/>
    </location>
</feature>
<keyword evidence="1" id="KW-0812">Transmembrane</keyword>
<feature type="transmembrane region" description="Helical" evidence="1">
    <location>
        <begin position="43"/>
        <end position="67"/>
    </location>
</feature>
<evidence type="ECO:0000313" key="3">
    <source>
        <dbReference type="EMBL" id="QAT61226.1"/>
    </source>
</evidence>